<gene>
    <name evidence="2" type="ORF">PCL_07572</name>
</gene>
<feature type="compositionally biased region" description="Low complexity" evidence="1">
    <location>
        <begin position="170"/>
        <end position="185"/>
    </location>
</feature>
<dbReference type="EMBL" id="LCWV01000003">
    <property type="protein sequence ID" value="PWI74258.1"/>
    <property type="molecule type" value="Genomic_DNA"/>
</dbReference>
<accession>A0A2U3EIC0</accession>
<evidence type="ECO:0000313" key="3">
    <source>
        <dbReference type="Proteomes" id="UP000245956"/>
    </source>
</evidence>
<dbReference type="AlphaFoldDB" id="A0A2U3EIC0"/>
<organism evidence="2 3">
    <name type="scientific">Purpureocillium lilacinum</name>
    <name type="common">Paecilomyces lilacinus</name>
    <dbReference type="NCBI Taxonomy" id="33203"/>
    <lineage>
        <taxon>Eukaryota</taxon>
        <taxon>Fungi</taxon>
        <taxon>Dikarya</taxon>
        <taxon>Ascomycota</taxon>
        <taxon>Pezizomycotina</taxon>
        <taxon>Sordariomycetes</taxon>
        <taxon>Hypocreomycetidae</taxon>
        <taxon>Hypocreales</taxon>
        <taxon>Ophiocordycipitaceae</taxon>
        <taxon>Purpureocillium</taxon>
    </lineage>
</organism>
<evidence type="ECO:0000313" key="2">
    <source>
        <dbReference type="EMBL" id="PWI74258.1"/>
    </source>
</evidence>
<feature type="compositionally biased region" description="Basic residues" evidence="1">
    <location>
        <begin position="142"/>
        <end position="151"/>
    </location>
</feature>
<feature type="compositionally biased region" description="Low complexity" evidence="1">
    <location>
        <begin position="122"/>
        <end position="131"/>
    </location>
</feature>
<feature type="compositionally biased region" description="Basic and acidic residues" evidence="1">
    <location>
        <begin position="103"/>
        <end position="119"/>
    </location>
</feature>
<feature type="compositionally biased region" description="Basic and acidic residues" evidence="1">
    <location>
        <begin position="132"/>
        <end position="141"/>
    </location>
</feature>
<feature type="compositionally biased region" description="Polar residues" evidence="1">
    <location>
        <begin position="30"/>
        <end position="41"/>
    </location>
</feature>
<dbReference type="Proteomes" id="UP000245956">
    <property type="component" value="Unassembled WGS sequence"/>
</dbReference>
<reference evidence="2 3" key="1">
    <citation type="journal article" date="2016" name="Front. Microbiol.">
        <title>Genome and transcriptome sequences reveal the specific parasitism of the nematophagous Purpureocillium lilacinum 36-1.</title>
        <authorList>
            <person name="Xie J."/>
            <person name="Li S."/>
            <person name="Mo C."/>
            <person name="Xiao X."/>
            <person name="Peng D."/>
            <person name="Wang G."/>
            <person name="Xiao Y."/>
        </authorList>
    </citation>
    <scope>NUCLEOTIDE SEQUENCE [LARGE SCALE GENOMIC DNA]</scope>
    <source>
        <strain evidence="2 3">36-1</strain>
    </source>
</reference>
<feature type="region of interest" description="Disordered" evidence="1">
    <location>
        <begin position="1"/>
        <end position="192"/>
    </location>
</feature>
<proteinExistence type="predicted"/>
<name>A0A2U3EIC0_PURLI</name>
<sequence>MTIHDADSHSSPGGGMSTASSFGHGIRSSPADTTPVESTILASLPPPALCGLAPRSSRAGPQGRSHPVPRADTEPGEPVPPSNQRGIILKQRQHVGEGTAAARSDKSIVVRSDGPDSHETLPAQRPPAARQPSDEPREEKRQRQRTLRRVRIGQYLREDEKEEADGGSPERTATAEGGARAGTRGENLEGEWGSAPVQRRIGCAPNGGERENWWIWWPRGDHVMCRAGPWFGALLHCMDGGGGGRGAVAVARDAVKYSVAVLSAGFVGTRPGVDMDSMRWVAWALSLGRM</sequence>
<comment type="caution">
    <text evidence="2">The sequence shown here is derived from an EMBL/GenBank/DDBJ whole genome shotgun (WGS) entry which is preliminary data.</text>
</comment>
<protein>
    <submittedName>
        <fullName evidence="2">Uncharacterized protein</fullName>
    </submittedName>
</protein>
<evidence type="ECO:0000256" key="1">
    <source>
        <dbReference type="SAM" id="MobiDB-lite"/>
    </source>
</evidence>